<dbReference type="Pfam" id="PF21536">
    <property type="entry name" value="BTB_KLHL33"/>
    <property type="match status" value="1"/>
</dbReference>
<dbReference type="SMART" id="SM00875">
    <property type="entry name" value="BACK"/>
    <property type="match status" value="1"/>
</dbReference>
<reference evidence="6" key="1">
    <citation type="submission" date="2020-06" db="EMBL/GenBank/DDBJ databases">
        <authorList>
            <person name="Li T."/>
            <person name="Hu X."/>
            <person name="Zhang T."/>
            <person name="Song X."/>
            <person name="Zhang H."/>
            <person name="Dai N."/>
            <person name="Sheng W."/>
            <person name="Hou X."/>
            <person name="Wei L."/>
        </authorList>
    </citation>
    <scope>NUCLEOTIDE SEQUENCE</scope>
    <source>
        <strain evidence="6">K16</strain>
        <tissue evidence="6">Leaf</tissue>
    </source>
</reference>
<organism evidence="6 7">
    <name type="scientific">Sesamum angolense</name>
    <dbReference type="NCBI Taxonomy" id="2727404"/>
    <lineage>
        <taxon>Eukaryota</taxon>
        <taxon>Viridiplantae</taxon>
        <taxon>Streptophyta</taxon>
        <taxon>Embryophyta</taxon>
        <taxon>Tracheophyta</taxon>
        <taxon>Spermatophyta</taxon>
        <taxon>Magnoliopsida</taxon>
        <taxon>eudicotyledons</taxon>
        <taxon>Gunneridae</taxon>
        <taxon>Pentapetalae</taxon>
        <taxon>asterids</taxon>
        <taxon>lamiids</taxon>
        <taxon>Lamiales</taxon>
        <taxon>Pedaliaceae</taxon>
        <taxon>Sesamum</taxon>
    </lineage>
</organism>
<comment type="pathway">
    <text evidence="2">Protein modification; protein ubiquitination.</text>
</comment>
<dbReference type="EMBL" id="JACGWL010000006">
    <property type="protein sequence ID" value="KAK4400920.1"/>
    <property type="molecule type" value="Genomic_DNA"/>
</dbReference>
<dbReference type="GO" id="GO:0010114">
    <property type="term" value="P:response to red light"/>
    <property type="evidence" value="ECO:0007669"/>
    <property type="project" value="TreeGrafter"/>
</dbReference>
<dbReference type="Pfam" id="PF07707">
    <property type="entry name" value="BACK"/>
    <property type="match status" value="1"/>
</dbReference>
<dbReference type="InterPro" id="IPR000210">
    <property type="entry name" value="BTB/POZ_dom"/>
</dbReference>
<dbReference type="AlphaFoldDB" id="A0AAE1WWP3"/>
<dbReference type="FunFam" id="3.30.710.10:FF:000106">
    <property type="entry name" value="BTB/POZ domain-containing protein POB1"/>
    <property type="match status" value="1"/>
</dbReference>
<dbReference type="GO" id="GO:0005634">
    <property type="term" value="C:nucleus"/>
    <property type="evidence" value="ECO:0007669"/>
    <property type="project" value="TreeGrafter"/>
</dbReference>
<evidence type="ECO:0000313" key="6">
    <source>
        <dbReference type="EMBL" id="KAK4400920.1"/>
    </source>
</evidence>
<evidence type="ECO:0000259" key="5">
    <source>
        <dbReference type="PROSITE" id="PS50097"/>
    </source>
</evidence>
<evidence type="ECO:0000256" key="2">
    <source>
        <dbReference type="ARBA" id="ARBA00004906"/>
    </source>
</evidence>
<sequence>MDSGALPDTGSPESSSDFAFAFNDVNFSDRVLRIEILPDTTGSKPDPDDSLADWARNRKRRRDDQLSNADERTEQREEQILNCNMPDLEDGVTYENQEEEAVAMVEESPVGAETTINQSGHEAAQGSEASSSMDYSEVQVKTIHISSPILAAKSPFFYKLFSNGMRESEQRHVTLRIQASEEAALMDLLNFMYSNTLPRTTPTALLDVLMAADKFEVASCMRYCSRLLRNLPMNCESALLYLDLPSTILMADTVQPLTDAAKQFLAARFKDISKFQEEVLNLPLAGIEAVLFSDDLQVASEDAVYDFVLKWARMHYPKLEERREILSTRLLRFVRFPCMTCRKLKKVLTCSDIEPELASKVVLDALFFKAEAPYRQRSLVAEEANASFRRFVERAYKYRPVKVVEFESPRQQCIVYLDLKREECAQLFPAGRVYSQAFHLGGQGFFLSGHCNMDQQSSFHCFGLFLGMQEKGSVAFTVDYEFASRTKPSEDFVSKYKGNYTFTGGKAVGYRNLFGVPWTAFIADDSPYFINGILHLRAELTIKK</sequence>
<dbReference type="PANTHER" id="PTHR46336">
    <property type="entry name" value="OS02G0260700 PROTEIN"/>
    <property type="match status" value="1"/>
</dbReference>
<dbReference type="FunFam" id="1.25.40.420:FF:000008">
    <property type="entry name" value="BTB/POZ domain-containing protein POB1"/>
    <property type="match status" value="1"/>
</dbReference>
<keyword evidence="7" id="KW-1185">Reference proteome</keyword>
<dbReference type="PANTHER" id="PTHR46336:SF30">
    <property type="entry name" value="BTB_POZ DOMAIN-CONTAINING PROTEIN POB1-LIKE"/>
    <property type="match status" value="1"/>
</dbReference>
<keyword evidence="3" id="KW-0833">Ubl conjugation pathway</keyword>
<feature type="domain" description="BTB" evidence="5">
    <location>
        <begin position="127"/>
        <end position="201"/>
    </location>
</feature>
<reference evidence="6" key="2">
    <citation type="journal article" date="2024" name="Plant">
        <title>Genomic evolution and insights into agronomic trait innovations of Sesamum species.</title>
        <authorList>
            <person name="Miao H."/>
            <person name="Wang L."/>
            <person name="Qu L."/>
            <person name="Liu H."/>
            <person name="Sun Y."/>
            <person name="Le M."/>
            <person name="Wang Q."/>
            <person name="Wei S."/>
            <person name="Zheng Y."/>
            <person name="Lin W."/>
            <person name="Duan Y."/>
            <person name="Cao H."/>
            <person name="Xiong S."/>
            <person name="Wang X."/>
            <person name="Wei L."/>
            <person name="Li C."/>
            <person name="Ma Q."/>
            <person name="Ju M."/>
            <person name="Zhao R."/>
            <person name="Li G."/>
            <person name="Mu C."/>
            <person name="Tian Q."/>
            <person name="Mei H."/>
            <person name="Zhang T."/>
            <person name="Gao T."/>
            <person name="Zhang H."/>
        </authorList>
    </citation>
    <scope>NUCLEOTIDE SEQUENCE</scope>
    <source>
        <strain evidence="6">K16</strain>
    </source>
</reference>
<dbReference type="SUPFAM" id="SSF54695">
    <property type="entry name" value="POZ domain"/>
    <property type="match status" value="1"/>
</dbReference>
<dbReference type="InterPro" id="IPR011705">
    <property type="entry name" value="BACK"/>
</dbReference>
<gene>
    <name evidence="6" type="ORF">Sango_1198100</name>
</gene>
<name>A0AAE1WWP3_9LAMI</name>
<dbReference type="InterPro" id="IPR011333">
    <property type="entry name" value="SKP1/BTB/POZ_sf"/>
</dbReference>
<dbReference type="PROSITE" id="PS50097">
    <property type="entry name" value="BTB"/>
    <property type="match status" value="1"/>
</dbReference>
<dbReference type="Proteomes" id="UP001289374">
    <property type="component" value="Unassembled WGS sequence"/>
</dbReference>
<evidence type="ECO:0000256" key="3">
    <source>
        <dbReference type="ARBA" id="ARBA00022786"/>
    </source>
</evidence>
<dbReference type="SMART" id="SM00225">
    <property type="entry name" value="BTB"/>
    <property type="match status" value="1"/>
</dbReference>
<feature type="region of interest" description="Disordered" evidence="4">
    <location>
        <begin position="36"/>
        <end position="77"/>
    </location>
</feature>
<dbReference type="Gene3D" id="3.30.710.10">
    <property type="entry name" value="Potassium Channel Kv1.1, Chain A"/>
    <property type="match status" value="1"/>
</dbReference>
<feature type="compositionally biased region" description="Basic and acidic residues" evidence="4">
    <location>
        <begin position="62"/>
        <end position="77"/>
    </location>
</feature>
<dbReference type="InterPro" id="IPR045890">
    <property type="entry name" value="POB1-like"/>
</dbReference>
<comment type="function">
    <text evidence="1">May act as a substrate-specific adapter of an E3 ubiquitin-protein ligase complex (CUL3-RBX1-BTB) which mediates the ubiquitination and subsequent proteasomal degradation of target proteins.</text>
</comment>
<evidence type="ECO:0000256" key="1">
    <source>
        <dbReference type="ARBA" id="ARBA00002668"/>
    </source>
</evidence>
<accession>A0AAE1WWP3</accession>
<proteinExistence type="predicted"/>
<dbReference type="CDD" id="cd18186">
    <property type="entry name" value="BTB_POZ_ZBTB_KLHL-like"/>
    <property type="match status" value="1"/>
</dbReference>
<protein>
    <submittedName>
        <fullName evidence="6">BTB/POZ domain-containing protein POB1</fullName>
    </submittedName>
</protein>
<evidence type="ECO:0000313" key="7">
    <source>
        <dbReference type="Proteomes" id="UP001289374"/>
    </source>
</evidence>
<dbReference type="Gene3D" id="1.25.40.420">
    <property type="match status" value="1"/>
</dbReference>
<comment type="caution">
    <text evidence="6">The sequence shown here is derived from an EMBL/GenBank/DDBJ whole genome shotgun (WGS) entry which is preliminary data.</text>
</comment>
<evidence type="ECO:0000256" key="4">
    <source>
        <dbReference type="SAM" id="MobiDB-lite"/>
    </source>
</evidence>